<evidence type="ECO:0000259" key="3">
    <source>
        <dbReference type="Pfam" id="PF00501"/>
    </source>
</evidence>
<dbReference type="Pfam" id="PF00501">
    <property type="entry name" value="AMP-binding"/>
    <property type="match status" value="1"/>
</dbReference>
<sequence>MTEAVEDSYIRMVRRVAHLRPEATALLIGDDRRTYGALLDNAGIRARELKVLGLGAGDRLGILMPTSVDFVEIMIGAAMIGVVTVPMNTRFKTIETRHIIVDSGMAAIYTTDAIDDVVNFAELLASALPGLETQTDAGALAIDGVPGLRAIVQIGAPRPAFVEAAALRDRALALPLPDEGEAPAATAPFLLMYTSGTTANPKACILSSRAFLSTAARLAERYAIGERDIWWCPLPMFHVGGIIFMSLVLSRGGFYIGMRHFTPDAAFDLVERFRPTVLYPLFPPITLAIMDHPRFAKADFGSARYVFSVAPPDVQMKIQTAFPTATLCSAFGLTEACGAVTFSPPDDSAEDRLTTCGTPLPGWDVRIVDPETQQPAGPGQPGEIEIRGVGLFDGYFGDAGLTAAAFTPDGFCRTGDIGSVDPGGRLRFHGRFKDQLKVGGENVSALEVESFLCSHPAVKQAQVVGAPDERYGEVVAAFIELMSGAELSADDVLAYCAGKIARYKIPRYLRFVQDWPMSATKVQKHRLRDRIAAELAAGHG</sequence>
<gene>
    <name evidence="5" type="ORF">C7450_101924</name>
</gene>
<name>A0A2V3UIL9_9HYPH</name>
<dbReference type="AlphaFoldDB" id="A0A2V3UIL9"/>
<feature type="domain" description="AMP-binding enzyme C-terminal" evidence="4">
    <location>
        <begin position="447"/>
        <end position="519"/>
    </location>
</feature>
<dbReference type="EMBL" id="QJJK01000001">
    <property type="protein sequence ID" value="PXW65161.1"/>
    <property type="molecule type" value="Genomic_DNA"/>
</dbReference>
<dbReference type="InterPro" id="IPR045851">
    <property type="entry name" value="AMP-bd_C_sf"/>
</dbReference>
<comment type="similarity">
    <text evidence="1">Belongs to the ATP-dependent AMP-binding enzyme family.</text>
</comment>
<evidence type="ECO:0000256" key="2">
    <source>
        <dbReference type="ARBA" id="ARBA00022598"/>
    </source>
</evidence>
<comment type="caution">
    <text evidence="5">The sequence shown here is derived from an EMBL/GenBank/DDBJ whole genome shotgun (WGS) entry which is preliminary data.</text>
</comment>
<dbReference type="Gene3D" id="3.30.300.30">
    <property type="match status" value="1"/>
</dbReference>
<protein>
    <submittedName>
        <fullName evidence="5">Fatty-acyl-CoA synthase</fullName>
    </submittedName>
</protein>
<reference evidence="5 6" key="1">
    <citation type="submission" date="2018-05" db="EMBL/GenBank/DDBJ databases">
        <title>Genomic Encyclopedia of Type Strains, Phase IV (KMG-IV): sequencing the most valuable type-strain genomes for metagenomic binning, comparative biology and taxonomic classification.</title>
        <authorList>
            <person name="Goeker M."/>
        </authorList>
    </citation>
    <scope>NUCLEOTIDE SEQUENCE [LARGE SCALE GENOMIC DNA]</scope>
    <source>
        <strain evidence="5 6">DSM 6462</strain>
    </source>
</reference>
<dbReference type="GO" id="GO:0006631">
    <property type="term" value="P:fatty acid metabolic process"/>
    <property type="evidence" value="ECO:0007669"/>
    <property type="project" value="TreeGrafter"/>
</dbReference>
<dbReference type="PANTHER" id="PTHR43201:SF5">
    <property type="entry name" value="MEDIUM-CHAIN ACYL-COA LIGASE ACSF2, MITOCHONDRIAL"/>
    <property type="match status" value="1"/>
</dbReference>
<keyword evidence="6" id="KW-1185">Reference proteome</keyword>
<evidence type="ECO:0000259" key="4">
    <source>
        <dbReference type="Pfam" id="PF13193"/>
    </source>
</evidence>
<dbReference type="Pfam" id="PF13193">
    <property type="entry name" value="AMP-binding_C"/>
    <property type="match status" value="1"/>
</dbReference>
<evidence type="ECO:0000313" key="6">
    <source>
        <dbReference type="Proteomes" id="UP000248021"/>
    </source>
</evidence>
<evidence type="ECO:0000256" key="1">
    <source>
        <dbReference type="ARBA" id="ARBA00006432"/>
    </source>
</evidence>
<dbReference type="Proteomes" id="UP000248021">
    <property type="component" value="Unassembled WGS sequence"/>
</dbReference>
<dbReference type="Gene3D" id="3.40.50.12780">
    <property type="entry name" value="N-terminal domain of ligase-like"/>
    <property type="match status" value="1"/>
</dbReference>
<keyword evidence="2" id="KW-0436">Ligase</keyword>
<feature type="domain" description="AMP-dependent synthetase/ligase" evidence="3">
    <location>
        <begin position="14"/>
        <end position="396"/>
    </location>
</feature>
<proteinExistence type="inferred from homology"/>
<dbReference type="InterPro" id="IPR000873">
    <property type="entry name" value="AMP-dep_synth/lig_dom"/>
</dbReference>
<dbReference type="SUPFAM" id="SSF56801">
    <property type="entry name" value="Acetyl-CoA synthetase-like"/>
    <property type="match status" value="1"/>
</dbReference>
<dbReference type="InterPro" id="IPR042099">
    <property type="entry name" value="ANL_N_sf"/>
</dbReference>
<dbReference type="InterPro" id="IPR025110">
    <property type="entry name" value="AMP-bd_C"/>
</dbReference>
<organism evidence="5 6">
    <name type="scientific">Chelatococcus asaccharovorans</name>
    <dbReference type="NCBI Taxonomy" id="28210"/>
    <lineage>
        <taxon>Bacteria</taxon>
        <taxon>Pseudomonadati</taxon>
        <taxon>Pseudomonadota</taxon>
        <taxon>Alphaproteobacteria</taxon>
        <taxon>Hyphomicrobiales</taxon>
        <taxon>Chelatococcaceae</taxon>
        <taxon>Chelatococcus</taxon>
    </lineage>
</organism>
<dbReference type="PANTHER" id="PTHR43201">
    <property type="entry name" value="ACYL-COA SYNTHETASE"/>
    <property type="match status" value="1"/>
</dbReference>
<dbReference type="RefSeq" id="WP_170147045.1">
    <property type="nucleotide sequence ID" value="NZ_JAHBRY010000001.1"/>
</dbReference>
<dbReference type="GO" id="GO:0031956">
    <property type="term" value="F:medium-chain fatty acid-CoA ligase activity"/>
    <property type="evidence" value="ECO:0007669"/>
    <property type="project" value="TreeGrafter"/>
</dbReference>
<accession>A0A2V3UIL9</accession>
<evidence type="ECO:0000313" key="5">
    <source>
        <dbReference type="EMBL" id="PXW65161.1"/>
    </source>
</evidence>